<dbReference type="Proteomes" id="UP001056778">
    <property type="component" value="Chromosome 4"/>
</dbReference>
<accession>A0ACB9T8F4</accession>
<comment type="caution">
    <text evidence="1">The sequence shown here is derived from an EMBL/GenBank/DDBJ whole genome shotgun (WGS) entry which is preliminary data.</text>
</comment>
<dbReference type="EMBL" id="CM043018">
    <property type="protein sequence ID" value="KAI4463044.1"/>
    <property type="molecule type" value="Genomic_DNA"/>
</dbReference>
<reference evidence="1" key="1">
    <citation type="submission" date="2022-04" db="EMBL/GenBank/DDBJ databases">
        <title>Chromosome-scale genome assembly of Holotrichia oblita Faldermann.</title>
        <authorList>
            <person name="Rongchong L."/>
        </authorList>
    </citation>
    <scope>NUCLEOTIDE SEQUENCE</scope>
    <source>
        <strain evidence="1">81SQS9</strain>
    </source>
</reference>
<sequence>MKVKGENKIVTREGEVIYSAKKSEYQVIDLYKGRFKVLNDPYPYYGRASANLSEIREGDEGVYECQILFPNRTPTSTNNGTWFILTVNGGNLLAIPPINRTIMEGAEAEFTCVKKDPTTRITWYKDKIPITELPDILQRSWISEDGSLTIRPTTMADMGEFECEAESADTEKQSAIAFLNVQSPLKFHRYYILQLLEASKIEEDGSNSSVGEVIYSAKKSEYQVIDLYKGRFKVLNDPYPYYGRASANLSEIREGDEGVYECQILFPNRTPTSTNNGTWFILTVNGGNLLAIPPINRTIMEGAEAEFTCVKKDPTTRITWYKDKIPITELPDILQRSWISEDGSLTIRPTTMADMGEFECEAESADTEKQSAIAFLNVQYKAKVIYAPREVHLPYGRSAILDCHFRANPPLKNLRWDKDGFLFDPYNVQGVFYRRNGSLFFSRVDESHNGDYTCTPFNELGTDGPSPSIRVIVQRPPIFVVTPRYIYRRKLGESVEIPCDARDGEDNHKPIIVWYKKDGTSLPVGRYSIRDGNLTIINIKEEDQGYYQCSATNEAATITAETEIIVENVSPKAPYNLTALAYPNSVHLTWMAGFKRPSTEYSVWYKPPEVTEWKTMKISSKKSLEATISNLNPGREYEFMILSKDDQGDGFFSKSIRVWTKGVNPETSQIAHHIGQKLGPPEDVRIHATQDGYLVIWNPPVVGLEELRIYIVKWFQGPKEHLVGTAETKNTSYLIIDLEEGFDYTFQVIAMSFSDYQIGSERVPFKVPPYRRIRSVSIGLVTGIAFVALVVLAVYFVKKKFCGPFGANNRKNSK</sequence>
<evidence type="ECO:0000313" key="1">
    <source>
        <dbReference type="EMBL" id="KAI4463044.1"/>
    </source>
</evidence>
<organism evidence="1 2">
    <name type="scientific">Holotrichia oblita</name>
    <name type="common">Chafer beetle</name>
    <dbReference type="NCBI Taxonomy" id="644536"/>
    <lineage>
        <taxon>Eukaryota</taxon>
        <taxon>Metazoa</taxon>
        <taxon>Ecdysozoa</taxon>
        <taxon>Arthropoda</taxon>
        <taxon>Hexapoda</taxon>
        <taxon>Insecta</taxon>
        <taxon>Pterygota</taxon>
        <taxon>Neoptera</taxon>
        <taxon>Endopterygota</taxon>
        <taxon>Coleoptera</taxon>
        <taxon>Polyphaga</taxon>
        <taxon>Scarabaeiformia</taxon>
        <taxon>Scarabaeidae</taxon>
        <taxon>Melolonthinae</taxon>
        <taxon>Holotrichia</taxon>
    </lineage>
</organism>
<name>A0ACB9T8F4_HOLOL</name>
<proteinExistence type="predicted"/>
<evidence type="ECO:0000313" key="2">
    <source>
        <dbReference type="Proteomes" id="UP001056778"/>
    </source>
</evidence>
<protein>
    <submittedName>
        <fullName evidence="1">Basigin related</fullName>
    </submittedName>
</protein>
<keyword evidence="2" id="KW-1185">Reference proteome</keyword>
<gene>
    <name evidence="1" type="ORF">MML48_4g00012675</name>
</gene>